<comment type="caution">
    <text evidence="2">The sequence shown here is derived from an EMBL/GenBank/DDBJ whole genome shotgun (WGS) entry which is preliminary data.</text>
</comment>
<proteinExistence type="predicted"/>
<evidence type="ECO:0008006" key="4">
    <source>
        <dbReference type="Google" id="ProtNLM"/>
    </source>
</evidence>
<feature type="signal peptide" evidence="1">
    <location>
        <begin position="1"/>
        <end position="19"/>
    </location>
</feature>
<organism evidence="2 3">
    <name type="scientific">Pontibacter populi</name>
    <dbReference type="NCBI Taxonomy" id="890055"/>
    <lineage>
        <taxon>Bacteria</taxon>
        <taxon>Pseudomonadati</taxon>
        <taxon>Bacteroidota</taxon>
        <taxon>Cytophagia</taxon>
        <taxon>Cytophagales</taxon>
        <taxon>Hymenobacteraceae</taxon>
        <taxon>Pontibacter</taxon>
    </lineage>
</organism>
<dbReference type="SUPFAM" id="SSF103515">
    <property type="entry name" value="Autotransporter"/>
    <property type="match status" value="1"/>
</dbReference>
<reference evidence="2 3" key="1">
    <citation type="submission" date="2021-07" db="EMBL/GenBank/DDBJ databases">
        <authorList>
            <person name="Kim M.K."/>
        </authorList>
    </citation>
    <scope>NUCLEOTIDE SEQUENCE [LARGE SCALE GENOMIC DNA]</scope>
    <source>
        <strain evidence="2 3">HLY7-15</strain>
    </source>
</reference>
<accession>A0ABS6XEZ3</accession>
<dbReference type="RefSeq" id="WP_199110727.1">
    <property type="nucleotide sequence ID" value="NZ_JAHWXQ010000004.1"/>
</dbReference>
<evidence type="ECO:0000256" key="1">
    <source>
        <dbReference type="SAM" id="SignalP"/>
    </source>
</evidence>
<evidence type="ECO:0000313" key="3">
    <source>
        <dbReference type="Proteomes" id="UP000774935"/>
    </source>
</evidence>
<dbReference type="InterPro" id="IPR036709">
    <property type="entry name" value="Autotransporte_beta_dom_sf"/>
</dbReference>
<name>A0ABS6XEZ3_9BACT</name>
<keyword evidence="3" id="KW-1185">Reference proteome</keyword>
<gene>
    <name evidence="2" type="ORF">KYK27_14170</name>
</gene>
<dbReference type="Gene3D" id="2.40.128.130">
    <property type="entry name" value="Autotransporter beta-domain"/>
    <property type="match status" value="1"/>
</dbReference>
<dbReference type="Proteomes" id="UP000774935">
    <property type="component" value="Unassembled WGS sequence"/>
</dbReference>
<feature type="chain" id="PRO_5046661055" description="Outer membrane protein beta-barrel domain-containing protein" evidence="1">
    <location>
        <begin position="20"/>
        <end position="220"/>
    </location>
</feature>
<keyword evidence="1" id="KW-0732">Signal</keyword>
<evidence type="ECO:0000313" key="2">
    <source>
        <dbReference type="EMBL" id="MBW3366204.1"/>
    </source>
</evidence>
<dbReference type="EMBL" id="JAHWXQ010000004">
    <property type="protein sequence ID" value="MBW3366204.1"/>
    <property type="molecule type" value="Genomic_DNA"/>
</dbReference>
<sequence length="220" mass="24206">MKKLLLSATLIVLGFTATAQDIESNPIRLRLGGGVTMATGDFKSTDVNNDKSGYAKNGIFYSLSIIKDVHSNFAIGLSFAKGTNKFDKETYRDHFIRSGVYPVIKADNYKFTHMTGDIYGQVPVNNSAFYAKASLGLGFLTSGDIEATIYKGNEKMTLSREDKRAPSLVAGLGAGFRHDFGKFGMGVEVAYTYGKLKFDESYKQLFATVNSTLGLYYRVR</sequence>
<protein>
    <recommendedName>
        <fullName evidence="4">Outer membrane protein beta-barrel domain-containing protein</fullName>
    </recommendedName>
</protein>